<name>A0A1H5V2P7_9CLOT</name>
<organism evidence="2 3">
    <name type="scientific">Caloramator fervidus</name>
    <dbReference type="NCBI Taxonomy" id="29344"/>
    <lineage>
        <taxon>Bacteria</taxon>
        <taxon>Bacillati</taxon>
        <taxon>Bacillota</taxon>
        <taxon>Clostridia</taxon>
        <taxon>Eubacteriales</taxon>
        <taxon>Clostridiaceae</taxon>
        <taxon>Caloramator</taxon>
    </lineage>
</organism>
<dbReference type="EMBL" id="FNUK01000012">
    <property type="protein sequence ID" value="SEF80981.1"/>
    <property type="molecule type" value="Genomic_DNA"/>
</dbReference>
<accession>A0A1H5V2P7</accession>
<dbReference type="InterPro" id="IPR011033">
    <property type="entry name" value="PRC_barrel-like_sf"/>
</dbReference>
<feature type="domain" description="PRC-barrel" evidence="1">
    <location>
        <begin position="84"/>
        <end position="157"/>
    </location>
</feature>
<reference evidence="3" key="1">
    <citation type="submission" date="2016-10" db="EMBL/GenBank/DDBJ databases">
        <authorList>
            <person name="Varghese N."/>
            <person name="Submissions S."/>
        </authorList>
    </citation>
    <scope>NUCLEOTIDE SEQUENCE [LARGE SCALE GENOMIC DNA]</scope>
    <source>
        <strain evidence="3">DSM 5463</strain>
    </source>
</reference>
<gene>
    <name evidence="2" type="ORF">SAMN05660865_01063</name>
</gene>
<dbReference type="InterPro" id="IPR027275">
    <property type="entry name" value="PRC-brl_dom"/>
</dbReference>
<keyword evidence="3" id="KW-1185">Reference proteome</keyword>
<evidence type="ECO:0000259" key="1">
    <source>
        <dbReference type="Pfam" id="PF05239"/>
    </source>
</evidence>
<evidence type="ECO:0000313" key="2">
    <source>
        <dbReference type="EMBL" id="SEF80981.1"/>
    </source>
</evidence>
<dbReference type="SUPFAM" id="SSF50346">
    <property type="entry name" value="PRC-barrel domain"/>
    <property type="match status" value="1"/>
</dbReference>
<dbReference type="Gene3D" id="2.30.30.240">
    <property type="entry name" value="PRC-barrel domain"/>
    <property type="match status" value="1"/>
</dbReference>
<proteinExistence type="predicted"/>
<dbReference type="Proteomes" id="UP000242850">
    <property type="component" value="Unassembled WGS sequence"/>
</dbReference>
<evidence type="ECO:0000313" key="3">
    <source>
        <dbReference type="Proteomes" id="UP000242850"/>
    </source>
</evidence>
<dbReference type="Pfam" id="PF05239">
    <property type="entry name" value="PRC"/>
    <property type="match status" value="1"/>
</dbReference>
<sequence>MWGDVMRFLEVKGKEVVYKGNSIGFVDNALVNFDKKVISSFLIKPSYDKGVYFIKINDFFIEKEKFFVKRFFKVKNNIYKKAEKFLLTSVLGKSVYENNLKDIGSVVDVIFDENTGIIKAIIISLGIFDDLVNGRKIHMLNKDDVLNSDKIIVKEDSVEIINEISIV</sequence>
<dbReference type="AlphaFoldDB" id="A0A1H5V2P7"/>
<protein>
    <submittedName>
        <fullName evidence="2">Uncharacterized protein YrrD, contains PRC-barrel domain</fullName>
    </submittedName>
</protein>